<gene>
    <name evidence="2" type="ORF">D5R97_10200</name>
</gene>
<dbReference type="PANTHER" id="PTHR47917">
    <property type="match status" value="1"/>
</dbReference>
<dbReference type="GO" id="GO:0052618">
    <property type="term" value="F:coenzyme F420-0:L-glutamate ligase activity"/>
    <property type="evidence" value="ECO:0007669"/>
    <property type="project" value="TreeGrafter"/>
</dbReference>
<accession>A0A424Y9C6</accession>
<comment type="caution">
    <text evidence="2">The sequence shown here is derived from an EMBL/GenBank/DDBJ whole genome shotgun (WGS) entry which is preliminary data.</text>
</comment>
<name>A0A424Y9C6_9FIRM</name>
<organism evidence="2 3">
    <name type="scientific">Candidatus Syntrophonatronum acetioxidans</name>
    <dbReference type="NCBI Taxonomy" id="1795816"/>
    <lineage>
        <taxon>Bacteria</taxon>
        <taxon>Bacillati</taxon>
        <taxon>Bacillota</taxon>
        <taxon>Clostridia</taxon>
        <taxon>Eubacteriales</taxon>
        <taxon>Syntrophomonadaceae</taxon>
        <taxon>Candidatus Syntrophonatronum</taxon>
    </lineage>
</organism>
<dbReference type="Proteomes" id="UP000285138">
    <property type="component" value="Unassembled WGS sequence"/>
</dbReference>
<sequence>MTILPDYIGPCAFGLKMGVITPGCELVNMVAEIIGKCNQDNLLDDGDVVCITESIVARAQDNFVTTDDIARELKKRYGVKEDSKLGVLFPITSRNRFALILKGIARAVPRGEVIVQFSYPCDEVGNQIIAPEEVNSSDTEKIDVCVHIEGKCVHPITNMNYPAYYKEIIENEGGRAKIYLSNEPQMIAGFNPDCVIVSNVHERKNTWKIIHKHVPRCITLQDICNDSSLPAWSEWGLLGSNMSSNNMLNLAPRNGDEYAQEVQKKIKERLDKEVEVLIYGDGAYRDPTSGIYELADPQPSFGTTIGFKGRMREGIKYKYLADMAHSEGKSVSEIEEMLTSHRQKSFKQTEMVTEGTTPRKMEDIIASLADLVSGSADAGTPVVLVKGFFNER</sequence>
<proteinExistence type="predicted"/>
<protein>
    <recommendedName>
        <fullName evidence="1">Coenzyme F420:L-glutamate ligase-like domain-containing protein</fullName>
    </recommendedName>
</protein>
<dbReference type="SUPFAM" id="SSF144010">
    <property type="entry name" value="CofE-like"/>
    <property type="match status" value="1"/>
</dbReference>
<dbReference type="EMBL" id="QZAA01000288">
    <property type="protein sequence ID" value="RQD72920.1"/>
    <property type="molecule type" value="Genomic_DNA"/>
</dbReference>
<dbReference type="Gene3D" id="3.30.1330.100">
    <property type="entry name" value="CofE-like"/>
    <property type="match status" value="1"/>
</dbReference>
<dbReference type="InterPro" id="IPR002847">
    <property type="entry name" value="F420-0_gamma-glut_ligase-dom"/>
</dbReference>
<reference evidence="2 3" key="1">
    <citation type="submission" date="2018-08" db="EMBL/GenBank/DDBJ databases">
        <title>The metabolism and importance of syntrophic acetate oxidation coupled to methane or sulfide production in haloalkaline environments.</title>
        <authorList>
            <person name="Timmers P.H.A."/>
            <person name="Vavourakis C.D."/>
            <person name="Sorokin D.Y."/>
            <person name="Sinninghe Damste J.S."/>
            <person name="Muyzer G."/>
            <person name="Stams A.J.M."/>
            <person name="Plugge C.M."/>
        </authorList>
    </citation>
    <scope>NUCLEOTIDE SEQUENCE [LARGE SCALE GENOMIC DNA]</scope>
    <source>
        <strain evidence="2">MSAO_Bac1</strain>
    </source>
</reference>
<evidence type="ECO:0000313" key="3">
    <source>
        <dbReference type="Proteomes" id="UP000285138"/>
    </source>
</evidence>
<dbReference type="Pfam" id="PF01996">
    <property type="entry name" value="F420_ligase"/>
    <property type="match status" value="1"/>
</dbReference>
<dbReference type="PANTHER" id="PTHR47917:SF1">
    <property type="entry name" value="COENZYME F420:L-GLUTAMATE LIGASE"/>
    <property type="match status" value="1"/>
</dbReference>
<evidence type="ECO:0000313" key="2">
    <source>
        <dbReference type="EMBL" id="RQD72920.1"/>
    </source>
</evidence>
<feature type="domain" description="Coenzyme F420:L-glutamate ligase-like" evidence="1">
    <location>
        <begin position="14"/>
        <end position="387"/>
    </location>
</feature>
<dbReference type="AlphaFoldDB" id="A0A424Y9C6"/>
<evidence type="ECO:0000259" key="1">
    <source>
        <dbReference type="Pfam" id="PF01996"/>
    </source>
</evidence>